<evidence type="ECO:0000313" key="2">
    <source>
        <dbReference type="EMBL" id="KAH6825240.1"/>
    </source>
</evidence>
<comment type="caution">
    <text evidence="2">The sequence shown here is derived from an EMBL/GenBank/DDBJ whole genome shotgun (WGS) entry which is preliminary data.</text>
</comment>
<feature type="region of interest" description="Disordered" evidence="1">
    <location>
        <begin position="1"/>
        <end position="30"/>
    </location>
</feature>
<organism evidence="2 3">
    <name type="scientific">Perilla frutescens var. hirtella</name>
    <name type="common">Perilla citriodora</name>
    <name type="synonym">Perilla setoyensis</name>
    <dbReference type="NCBI Taxonomy" id="608512"/>
    <lineage>
        <taxon>Eukaryota</taxon>
        <taxon>Viridiplantae</taxon>
        <taxon>Streptophyta</taxon>
        <taxon>Embryophyta</taxon>
        <taxon>Tracheophyta</taxon>
        <taxon>Spermatophyta</taxon>
        <taxon>Magnoliopsida</taxon>
        <taxon>eudicotyledons</taxon>
        <taxon>Gunneridae</taxon>
        <taxon>Pentapetalae</taxon>
        <taxon>asterids</taxon>
        <taxon>lamiids</taxon>
        <taxon>Lamiales</taxon>
        <taxon>Lamiaceae</taxon>
        <taxon>Nepetoideae</taxon>
        <taxon>Elsholtzieae</taxon>
        <taxon>Perilla</taxon>
    </lineage>
</organism>
<dbReference type="EMBL" id="SDAM02000177">
    <property type="protein sequence ID" value="KAH6825240.1"/>
    <property type="molecule type" value="Genomic_DNA"/>
</dbReference>
<dbReference type="Proteomes" id="UP001190926">
    <property type="component" value="Unassembled WGS sequence"/>
</dbReference>
<gene>
    <name evidence="2" type="ORF">C2S53_018752</name>
</gene>
<name>A0AAD4J1X6_PERFH</name>
<proteinExistence type="predicted"/>
<evidence type="ECO:0000256" key="1">
    <source>
        <dbReference type="SAM" id="MobiDB-lite"/>
    </source>
</evidence>
<dbReference type="AlphaFoldDB" id="A0AAD4J1X6"/>
<accession>A0AAD4J1X6</accession>
<feature type="compositionally biased region" description="Polar residues" evidence="1">
    <location>
        <begin position="1"/>
        <end position="21"/>
    </location>
</feature>
<evidence type="ECO:0000313" key="3">
    <source>
        <dbReference type="Proteomes" id="UP001190926"/>
    </source>
</evidence>
<reference evidence="2 3" key="1">
    <citation type="journal article" date="2021" name="Nat. Commun.">
        <title>Incipient diploidization of the medicinal plant Perilla within 10,000 years.</title>
        <authorList>
            <person name="Zhang Y."/>
            <person name="Shen Q."/>
            <person name="Leng L."/>
            <person name="Zhang D."/>
            <person name="Chen S."/>
            <person name="Shi Y."/>
            <person name="Ning Z."/>
            <person name="Chen S."/>
        </authorList>
    </citation>
    <scope>NUCLEOTIDE SEQUENCE [LARGE SCALE GENOMIC DNA]</scope>
    <source>
        <strain evidence="3">cv. PC099</strain>
    </source>
</reference>
<keyword evidence="3" id="KW-1185">Reference proteome</keyword>
<protein>
    <submittedName>
        <fullName evidence="2">Uncharacterized protein</fullName>
    </submittedName>
</protein>
<sequence length="87" mass="9872">MEQNARMQSVECQELHSTTSFDGASSSGESLEADSSCWRLVDDLSKELKNGQWPFWPTSSDSNTSCTRFEAHLRLITRAKFEASYYP</sequence>